<dbReference type="RefSeq" id="WP_062927707.1">
    <property type="nucleotide sequence ID" value="NZ_CP015098.1"/>
</dbReference>
<sequence length="181" mass="19878">MTVENTLRDLRRLATVCPPPPHPACPESGESTQSTQVVPPGHRELMRTYGVGCFDEFLWLFADGAPNSNLDITESTRRLRSIFRDRALPRLSQVFDEFHCTPDQLVQWGVTDNADMLAWIATGDPENWPTVIIQAGQLGAVVSPASSTATVLHLLTGALRVPFFPGDFPTGQPEFSADPYA</sequence>
<evidence type="ECO:0000313" key="1">
    <source>
        <dbReference type="EMBL" id="AMW11376.1"/>
    </source>
</evidence>
<dbReference type="STRING" id="1783515.A4E84_18820"/>
<accession>A0A143C1J4</accession>
<dbReference type="EMBL" id="CP015098">
    <property type="protein sequence ID" value="AMW11376.1"/>
    <property type="molecule type" value="Genomic_DNA"/>
</dbReference>
<dbReference type="Proteomes" id="UP000076096">
    <property type="component" value="Chromosome"/>
</dbReference>
<protein>
    <submittedName>
        <fullName evidence="1">Uncharacterized protein</fullName>
    </submittedName>
</protein>
<name>A0A143C1J4_9ACTN</name>
<organism evidence="1 2">
    <name type="scientific">Streptomyces qaidamensis</name>
    <dbReference type="NCBI Taxonomy" id="1783515"/>
    <lineage>
        <taxon>Bacteria</taxon>
        <taxon>Bacillati</taxon>
        <taxon>Actinomycetota</taxon>
        <taxon>Actinomycetes</taxon>
        <taxon>Kitasatosporales</taxon>
        <taxon>Streptomycetaceae</taxon>
        <taxon>Streptomyces</taxon>
        <taxon>Streptomyces aurantiacus group</taxon>
    </lineage>
</organism>
<dbReference type="AlphaFoldDB" id="A0A143C1J4"/>
<proteinExistence type="predicted"/>
<dbReference type="KEGG" id="stsi:A4E84_18820"/>
<reference evidence="2" key="1">
    <citation type="submission" date="2016-04" db="EMBL/GenBank/DDBJ databases">
        <authorList>
            <person name="Zhang B."/>
        </authorList>
    </citation>
    <scope>NUCLEOTIDE SEQUENCE [LARGE SCALE GENOMIC DNA]</scope>
    <source>
        <strain evidence="2">S10</strain>
    </source>
</reference>
<keyword evidence="2" id="KW-1185">Reference proteome</keyword>
<evidence type="ECO:0000313" key="2">
    <source>
        <dbReference type="Proteomes" id="UP000076096"/>
    </source>
</evidence>
<gene>
    <name evidence="1" type="ORF">A4E84_18820</name>
</gene>